<dbReference type="AlphaFoldDB" id="A0A3L7AWY4"/>
<reference evidence="1 2" key="1">
    <citation type="submission" date="2018-10" db="EMBL/GenBank/DDBJ databases">
        <authorList>
            <person name="Li J."/>
        </authorList>
    </citation>
    <scope>NUCLEOTIDE SEQUENCE [LARGE SCALE GENOMIC DNA]</scope>
    <source>
        <strain evidence="1 2">JCM 11654</strain>
    </source>
</reference>
<organism evidence="1 2">
    <name type="scientific">Mycetocola lacteus</name>
    <dbReference type="NCBI Taxonomy" id="76637"/>
    <lineage>
        <taxon>Bacteria</taxon>
        <taxon>Bacillati</taxon>
        <taxon>Actinomycetota</taxon>
        <taxon>Actinomycetes</taxon>
        <taxon>Micrococcales</taxon>
        <taxon>Microbacteriaceae</taxon>
        <taxon>Mycetocola</taxon>
    </lineage>
</organism>
<dbReference type="Proteomes" id="UP000269438">
    <property type="component" value="Unassembled WGS sequence"/>
</dbReference>
<accession>A0A3L7AWY4</accession>
<evidence type="ECO:0000313" key="2">
    <source>
        <dbReference type="Proteomes" id="UP000269438"/>
    </source>
</evidence>
<gene>
    <name evidence="1" type="ORF">D9V34_04540</name>
</gene>
<protein>
    <submittedName>
        <fullName evidence="1">Uncharacterized protein</fullName>
    </submittedName>
</protein>
<name>A0A3L7AWY4_9MICO</name>
<dbReference type="EMBL" id="RCUY01000002">
    <property type="protein sequence ID" value="RLP84071.1"/>
    <property type="molecule type" value="Genomic_DNA"/>
</dbReference>
<evidence type="ECO:0000313" key="1">
    <source>
        <dbReference type="EMBL" id="RLP84071.1"/>
    </source>
</evidence>
<sequence>MSVVRDTVDAMGRDIAVHVGPTSSEAERRGAATAAASWLGAGQQVGLVVSTSHTSESDRALVRAVTERIPVRSAWAHSVRHGAATEGLDAIIVVAPDAELLEWVIDRFGARPGSGPGIVVLGASGPAVQALLARGSRPLPVAYESRIPATREVAASRASLTSVSLGSVSPDSASLDSVLLDAAPAPFARRWAAPFGLAARIGA</sequence>
<comment type="caution">
    <text evidence="1">The sequence shown here is derived from an EMBL/GenBank/DDBJ whole genome shotgun (WGS) entry which is preliminary data.</text>
</comment>
<proteinExistence type="predicted"/>
<keyword evidence="2" id="KW-1185">Reference proteome</keyword>